<gene>
    <name evidence="3" type="ORF">SAMN04489737_0248</name>
</gene>
<evidence type="ECO:0000259" key="1">
    <source>
        <dbReference type="Pfam" id="PF04480"/>
    </source>
</evidence>
<dbReference type="Proteomes" id="UP000214355">
    <property type="component" value="Chromosome I"/>
</dbReference>
<dbReference type="SUPFAM" id="SSF52980">
    <property type="entry name" value="Restriction endonuclease-like"/>
    <property type="match status" value="1"/>
</dbReference>
<dbReference type="InterPro" id="IPR011335">
    <property type="entry name" value="Restrct_endonuc-II-like"/>
</dbReference>
<dbReference type="GeneID" id="65344006"/>
<evidence type="ECO:0008006" key="5">
    <source>
        <dbReference type="Google" id="ProtNLM"/>
    </source>
</evidence>
<feature type="domain" description="DUF559" evidence="1">
    <location>
        <begin position="197"/>
        <end position="261"/>
    </location>
</feature>
<reference evidence="4" key="1">
    <citation type="submission" date="2016-10" db="EMBL/GenBank/DDBJ databases">
        <authorList>
            <person name="Varghese N."/>
            <person name="Submissions S."/>
        </authorList>
    </citation>
    <scope>NUCLEOTIDE SEQUENCE [LARGE SCALE GENOMIC DNA]</scope>
    <source>
        <strain evidence="4">DSM 10002</strain>
    </source>
</reference>
<organism evidence="3 4">
    <name type="scientific">Arcanobacterium phocae</name>
    <dbReference type="NCBI Taxonomy" id="131112"/>
    <lineage>
        <taxon>Bacteria</taxon>
        <taxon>Bacillati</taxon>
        <taxon>Actinomycetota</taxon>
        <taxon>Actinomycetes</taxon>
        <taxon>Actinomycetales</taxon>
        <taxon>Actinomycetaceae</taxon>
        <taxon>Arcanobacterium</taxon>
    </lineage>
</organism>
<name>A0A1H2LAU3_9ACTO</name>
<dbReference type="AlphaFoldDB" id="A0A1H2LAU3"/>
<evidence type="ECO:0000313" key="3">
    <source>
        <dbReference type="EMBL" id="SDU77944.1"/>
    </source>
</evidence>
<proteinExistence type="predicted"/>
<dbReference type="EMBL" id="LT629804">
    <property type="protein sequence ID" value="SDU77944.1"/>
    <property type="molecule type" value="Genomic_DNA"/>
</dbReference>
<dbReference type="RefSeq" id="WP_091278925.1">
    <property type="nucleotide sequence ID" value="NZ_LT629804.1"/>
</dbReference>
<dbReference type="Gene3D" id="3.40.960.10">
    <property type="entry name" value="VSR Endonuclease"/>
    <property type="match status" value="1"/>
</dbReference>
<dbReference type="Pfam" id="PF13338">
    <property type="entry name" value="AbiEi_4"/>
    <property type="match status" value="1"/>
</dbReference>
<accession>A0A1H2LAU3</accession>
<dbReference type="InterPro" id="IPR007569">
    <property type="entry name" value="DUF559"/>
</dbReference>
<dbReference type="InterPro" id="IPR025159">
    <property type="entry name" value="AbiEi_N"/>
</dbReference>
<feature type="domain" description="AbiEi antitoxin N-terminal" evidence="2">
    <location>
        <begin position="3"/>
        <end position="35"/>
    </location>
</feature>
<keyword evidence="4" id="KW-1185">Reference proteome</keyword>
<protein>
    <recommendedName>
        <fullName evidence="5">DUF559 domain-containing protein</fullName>
    </recommendedName>
</protein>
<sequence>MSGIFTYQQLRTAGYSRRAINHLVHSGVLSRFTRGWFADQTADQSEVRAIASGGRLTCISACRLFPLWTPPAASDCLHIAYHPRRGNIKMPAQAVCHRQFFAADQVRLDLPEIISIVFRCCSSETSLIIAESAVNNRLLSVDEVSVLIEQLPTRTHNKLLSFSPSAQSGSETRVRLFLEGHHFSVIPQAYIPEVGFVDLLVNRRIIIECDGRQYHVSESTFENDHRRDLAAQDAGYRVVRLSYRQIWYEWPQTQQKLLTILRRR</sequence>
<dbReference type="OrthoDB" id="2594539at2"/>
<dbReference type="Pfam" id="PF04480">
    <property type="entry name" value="DUF559"/>
    <property type="match status" value="1"/>
</dbReference>
<evidence type="ECO:0000259" key="2">
    <source>
        <dbReference type="Pfam" id="PF13338"/>
    </source>
</evidence>
<evidence type="ECO:0000313" key="4">
    <source>
        <dbReference type="Proteomes" id="UP000214355"/>
    </source>
</evidence>